<organism evidence="2 3">
    <name type="scientific">Hexamita inflata</name>
    <dbReference type="NCBI Taxonomy" id="28002"/>
    <lineage>
        <taxon>Eukaryota</taxon>
        <taxon>Metamonada</taxon>
        <taxon>Diplomonadida</taxon>
        <taxon>Hexamitidae</taxon>
        <taxon>Hexamitinae</taxon>
        <taxon>Hexamita</taxon>
    </lineage>
</organism>
<dbReference type="Proteomes" id="UP001642409">
    <property type="component" value="Unassembled WGS sequence"/>
</dbReference>
<feature type="domain" description="Integrase catalytic" evidence="1">
    <location>
        <begin position="1"/>
        <end position="79"/>
    </location>
</feature>
<sequence>MSIGAQSSYSAPYTPQHNARIEIFLKTLDRRITKAGVKPRQLDYKQIDKVVFAYNNLHNHKALQRYGYNTPADAYAGLERWSPGQPIQLIPRDDIINNGHDVVNTVNE</sequence>
<protein>
    <submittedName>
        <fullName evidence="2">Integrase_core domain-containing protein</fullName>
    </submittedName>
</protein>
<dbReference type="InterPro" id="IPR036397">
    <property type="entry name" value="RNaseH_sf"/>
</dbReference>
<keyword evidence="3" id="KW-1185">Reference proteome</keyword>
<accession>A0ABP1J4P1</accession>
<name>A0ABP1J4P1_9EUKA</name>
<dbReference type="SUPFAM" id="SSF53098">
    <property type="entry name" value="Ribonuclease H-like"/>
    <property type="match status" value="1"/>
</dbReference>
<comment type="caution">
    <text evidence="2">The sequence shown here is derived from an EMBL/GenBank/DDBJ whole genome shotgun (WGS) entry which is preliminary data.</text>
</comment>
<dbReference type="InterPro" id="IPR012337">
    <property type="entry name" value="RNaseH-like_sf"/>
</dbReference>
<dbReference type="Gene3D" id="3.30.420.10">
    <property type="entry name" value="Ribonuclease H-like superfamily/Ribonuclease H"/>
    <property type="match status" value="1"/>
</dbReference>
<dbReference type="PROSITE" id="PS50994">
    <property type="entry name" value="INTEGRASE"/>
    <property type="match status" value="1"/>
</dbReference>
<gene>
    <name evidence="2" type="ORF">HINF_LOCUS33076</name>
</gene>
<evidence type="ECO:0000313" key="3">
    <source>
        <dbReference type="Proteomes" id="UP001642409"/>
    </source>
</evidence>
<evidence type="ECO:0000313" key="2">
    <source>
        <dbReference type="EMBL" id="CAL6030199.1"/>
    </source>
</evidence>
<dbReference type="InterPro" id="IPR001584">
    <property type="entry name" value="Integrase_cat-core"/>
</dbReference>
<proteinExistence type="predicted"/>
<dbReference type="EMBL" id="CAXDID020000114">
    <property type="protein sequence ID" value="CAL6030199.1"/>
    <property type="molecule type" value="Genomic_DNA"/>
</dbReference>
<dbReference type="Pfam" id="PF13683">
    <property type="entry name" value="rve_3"/>
    <property type="match status" value="1"/>
</dbReference>
<reference evidence="2 3" key="1">
    <citation type="submission" date="2024-07" db="EMBL/GenBank/DDBJ databases">
        <authorList>
            <person name="Akdeniz Z."/>
        </authorList>
    </citation>
    <scope>NUCLEOTIDE SEQUENCE [LARGE SCALE GENOMIC DNA]</scope>
</reference>
<evidence type="ECO:0000259" key="1">
    <source>
        <dbReference type="PROSITE" id="PS50994"/>
    </source>
</evidence>